<comment type="similarity">
    <text evidence="2">Belongs to the UPF0410 family.</text>
</comment>
<feature type="transmembrane region" description="Helical" evidence="7">
    <location>
        <begin position="69"/>
        <end position="91"/>
    </location>
</feature>
<evidence type="ECO:0000313" key="9">
    <source>
        <dbReference type="Proteomes" id="UP000199555"/>
    </source>
</evidence>
<feature type="transmembrane region" description="Helical" evidence="7">
    <location>
        <begin position="6"/>
        <end position="21"/>
    </location>
</feature>
<dbReference type="GO" id="GO:0005886">
    <property type="term" value="C:plasma membrane"/>
    <property type="evidence" value="ECO:0007669"/>
    <property type="project" value="UniProtKB-SubCell"/>
</dbReference>
<proteinExistence type="inferred from homology"/>
<comment type="subcellular location">
    <subcellularLocation>
        <location evidence="1">Cell membrane</location>
        <topology evidence="1">Multi-pass membrane protein</topology>
    </subcellularLocation>
</comment>
<keyword evidence="4 7" id="KW-0812">Transmembrane</keyword>
<keyword evidence="9" id="KW-1185">Reference proteome</keyword>
<protein>
    <submittedName>
        <fullName evidence="8">Uncharacterized membrane protein YeaQ/YmgE, transglycosylase-associated protein family</fullName>
    </submittedName>
</protein>
<gene>
    <name evidence="8" type="ORF">SAMN04487971_101313</name>
</gene>
<evidence type="ECO:0000256" key="3">
    <source>
        <dbReference type="ARBA" id="ARBA00022475"/>
    </source>
</evidence>
<evidence type="ECO:0000256" key="2">
    <source>
        <dbReference type="ARBA" id="ARBA00011006"/>
    </source>
</evidence>
<sequence length="97" mass="9909">MGFIISIIIGAIAGWLAGLIVKGDGQGVFMNIIVGVLGAVLASWLFPSLGWNLGAAPAVPGATVRGTSFLGSIVFSTIGAVILLLIVSLFTGRRRRG</sequence>
<name>A0A1G9CRP5_9RHOB</name>
<keyword evidence="3" id="KW-1003">Cell membrane</keyword>
<reference evidence="9" key="1">
    <citation type="submission" date="2016-10" db="EMBL/GenBank/DDBJ databases">
        <authorList>
            <person name="Varghese N."/>
            <person name="Submissions S."/>
        </authorList>
    </citation>
    <scope>NUCLEOTIDE SEQUENCE [LARGE SCALE GENOMIC DNA]</scope>
    <source>
        <strain evidence="9">CGMCC 1.7655</strain>
    </source>
</reference>
<accession>A0A1G9CRP5</accession>
<dbReference type="EMBL" id="FNGE01000001">
    <property type="protein sequence ID" value="SDK54298.1"/>
    <property type="molecule type" value="Genomic_DNA"/>
</dbReference>
<evidence type="ECO:0000256" key="1">
    <source>
        <dbReference type="ARBA" id="ARBA00004651"/>
    </source>
</evidence>
<evidence type="ECO:0000313" key="8">
    <source>
        <dbReference type="EMBL" id="SDK54298.1"/>
    </source>
</evidence>
<evidence type="ECO:0000256" key="6">
    <source>
        <dbReference type="ARBA" id="ARBA00023136"/>
    </source>
</evidence>
<dbReference type="InterPro" id="IPR007341">
    <property type="entry name" value="Transgly_assoc"/>
</dbReference>
<dbReference type="Pfam" id="PF04226">
    <property type="entry name" value="Transgly_assoc"/>
    <property type="match status" value="1"/>
</dbReference>
<organism evidence="8 9">
    <name type="scientific">Paracoccus chinensis</name>
    <dbReference type="NCBI Taxonomy" id="525640"/>
    <lineage>
        <taxon>Bacteria</taxon>
        <taxon>Pseudomonadati</taxon>
        <taxon>Pseudomonadota</taxon>
        <taxon>Alphaproteobacteria</taxon>
        <taxon>Rhodobacterales</taxon>
        <taxon>Paracoccaceae</taxon>
        <taxon>Paracoccus</taxon>
    </lineage>
</organism>
<evidence type="ECO:0000256" key="5">
    <source>
        <dbReference type="ARBA" id="ARBA00022989"/>
    </source>
</evidence>
<dbReference type="RefSeq" id="WP_090751951.1">
    <property type="nucleotide sequence ID" value="NZ_FNGE01000001.1"/>
</dbReference>
<dbReference type="OrthoDB" id="9815411at2"/>
<dbReference type="PANTHER" id="PTHR33884:SF3">
    <property type="entry name" value="UPF0410 PROTEIN YMGE"/>
    <property type="match status" value="1"/>
</dbReference>
<dbReference type="AlphaFoldDB" id="A0A1G9CRP5"/>
<keyword evidence="5 7" id="KW-1133">Transmembrane helix</keyword>
<evidence type="ECO:0000256" key="4">
    <source>
        <dbReference type="ARBA" id="ARBA00022692"/>
    </source>
</evidence>
<dbReference type="Proteomes" id="UP000199555">
    <property type="component" value="Unassembled WGS sequence"/>
</dbReference>
<keyword evidence="6 7" id="KW-0472">Membrane</keyword>
<evidence type="ECO:0000256" key="7">
    <source>
        <dbReference type="SAM" id="Phobius"/>
    </source>
</evidence>
<dbReference type="PANTHER" id="PTHR33884">
    <property type="entry name" value="UPF0410 PROTEIN YMGE"/>
    <property type="match status" value="1"/>
</dbReference>
<feature type="transmembrane region" description="Helical" evidence="7">
    <location>
        <begin position="28"/>
        <end position="49"/>
    </location>
</feature>